<proteinExistence type="inferred from homology"/>
<dbReference type="InterPro" id="IPR003593">
    <property type="entry name" value="AAA+_ATPase"/>
</dbReference>
<gene>
    <name evidence="7" type="ordered locus">Desti_4234</name>
</gene>
<dbReference type="Pfam" id="PF00005">
    <property type="entry name" value="ABC_tran"/>
    <property type="match status" value="1"/>
</dbReference>
<dbReference type="KEGG" id="dti:Desti_4234"/>
<dbReference type="HOGENOM" id="CLU_000604_1_2_7"/>
<evidence type="ECO:0000313" key="8">
    <source>
        <dbReference type="Proteomes" id="UP000006055"/>
    </source>
</evidence>
<dbReference type="SUPFAM" id="SSF52540">
    <property type="entry name" value="P-loop containing nucleoside triphosphate hydrolases"/>
    <property type="match status" value="1"/>
</dbReference>
<protein>
    <submittedName>
        <fullName evidence="7">Amino acid/amide ABC transporter ATP-binding protein 2, HAAT family</fullName>
    </submittedName>
</protein>
<dbReference type="GO" id="GO:0015807">
    <property type="term" value="P:L-amino acid transport"/>
    <property type="evidence" value="ECO:0007669"/>
    <property type="project" value="TreeGrafter"/>
</dbReference>
<dbReference type="AlphaFoldDB" id="I4CBC9"/>
<dbReference type="RefSeq" id="WP_014811990.1">
    <property type="nucleotide sequence ID" value="NC_018025.1"/>
</dbReference>
<dbReference type="CDD" id="cd03224">
    <property type="entry name" value="ABC_TM1139_LivF_branched"/>
    <property type="match status" value="1"/>
</dbReference>
<sequence length="232" mass="25825">MLELKEIHTYYGLSHILFGVSLYVAKGEIVSILGRNGAGKSTIMKSVMGLTPPRAGSVIFQGDDITGMKPHLVARKGVGFVPDDRRVFADLTVGENLEISERNTEGQNPWNKKRAYDFFPPLRRLDNRKAGFLSGGEQQMLTIARALMTNPEFLLLDEPTEGLAPLIVAMLEEQIVALKQSGLTVLLAEQNQRTALKLSDRGYIIDNGAIKYHGSIEELRADEEIRRKYLLV</sequence>
<accession>I4CBC9</accession>
<keyword evidence="4 7" id="KW-0067">ATP-binding</keyword>
<evidence type="ECO:0000256" key="1">
    <source>
        <dbReference type="ARBA" id="ARBA00005417"/>
    </source>
</evidence>
<evidence type="ECO:0000313" key="7">
    <source>
        <dbReference type="EMBL" id="AFM26870.1"/>
    </source>
</evidence>
<comment type="similarity">
    <text evidence="1">Belongs to the ABC transporter superfamily.</text>
</comment>
<dbReference type="STRING" id="706587.Desti_4234"/>
<organism evidence="7 8">
    <name type="scientific">Desulfomonile tiedjei (strain ATCC 49306 / DSM 6799 / DCB-1)</name>
    <dbReference type="NCBI Taxonomy" id="706587"/>
    <lineage>
        <taxon>Bacteria</taxon>
        <taxon>Pseudomonadati</taxon>
        <taxon>Thermodesulfobacteriota</taxon>
        <taxon>Desulfomonilia</taxon>
        <taxon>Desulfomonilales</taxon>
        <taxon>Desulfomonilaceae</taxon>
        <taxon>Desulfomonile</taxon>
    </lineage>
</organism>
<dbReference type="Gene3D" id="3.40.50.300">
    <property type="entry name" value="P-loop containing nucleotide triphosphate hydrolases"/>
    <property type="match status" value="1"/>
</dbReference>
<dbReference type="SMART" id="SM00382">
    <property type="entry name" value="AAA"/>
    <property type="match status" value="1"/>
</dbReference>
<dbReference type="PANTHER" id="PTHR43820">
    <property type="entry name" value="HIGH-AFFINITY BRANCHED-CHAIN AMINO ACID TRANSPORT ATP-BINDING PROTEIN LIVF"/>
    <property type="match status" value="1"/>
</dbReference>
<evidence type="ECO:0000256" key="4">
    <source>
        <dbReference type="ARBA" id="ARBA00022840"/>
    </source>
</evidence>
<dbReference type="EMBL" id="CP003360">
    <property type="protein sequence ID" value="AFM26870.1"/>
    <property type="molecule type" value="Genomic_DNA"/>
</dbReference>
<evidence type="ECO:0000259" key="6">
    <source>
        <dbReference type="PROSITE" id="PS50893"/>
    </source>
</evidence>
<dbReference type="InterPro" id="IPR017871">
    <property type="entry name" value="ABC_transporter-like_CS"/>
</dbReference>
<dbReference type="InterPro" id="IPR003439">
    <property type="entry name" value="ABC_transporter-like_ATP-bd"/>
</dbReference>
<dbReference type="InterPro" id="IPR052156">
    <property type="entry name" value="BCAA_Transport_ATP-bd_LivF"/>
</dbReference>
<dbReference type="PROSITE" id="PS50893">
    <property type="entry name" value="ABC_TRANSPORTER_2"/>
    <property type="match status" value="1"/>
</dbReference>
<dbReference type="GO" id="GO:0015658">
    <property type="term" value="F:branched-chain amino acid transmembrane transporter activity"/>
    <property type="evidence" value="ECO:0007669"/>
    <property type="project" value="TreeGrafter"/>
</dbReference>
<keyword evidence="3" id="KW-0547">Nucleotide-binding</keyword>
<name>I4CBC9_DESTA</name>
<dbReference type="PATRIC" id="fig|706587.4.peg.4802"/>
<dbReference type="InterPro" id="IPR027417">
    <property type="entry name" value="P-loop_NTPase"/>
</dbReference>
<dbReference type="PROSITE" id="PS00211">
    <property type="entry name" value="ABC_TRANSPORTER_1"/>
    <property type="match status" value="1"/>
</dbReference>
<dbReference type="eggNOG" id="COG0410">
    <property type="taxonomic scope" value="Bacteria"/>
</dbReference>
<evidence type="ECO:0000256" key="2">
    <source>
        <dbReference type="ARBA" id="ARBA00022448"/>
    </source>
</evidence>
<evidence type="ECO:0000256" key="3">
    <source>
        <dbReference type="ARBA" id="ARBA00022741"/>
    </source>
</evidence>
<dbReference type="GO" id="GO:0016887">
    <property type="term" value="F:ATP hydrolysis activity"/>
    <property type="evidence" value="ECO:0007669"/>
    <property type="project" value="InterPro"/>
</dbReference>
<feature type="domain" description="ABC transporter" evidence="6">
    <location>
        <begin position="2"/>
        <end position="232"/>
    </location>
</feature>
<reference evidence="8" key="1">
    <citation type="submission" date="2012-06" db="EMBL/GenBank/DDBJ databases">
        <title>Complete sequence of chromosome of Desulfomonile tiedjei DSM 6799.</title>
        <authorList>
            <person name="Lucas S."/>
            <person name="Copeland A."/>
            <person name="Lapidus A."/>
            <person name="Glavina del Rio T."/>
            <person name="Dalin E."/>
            <person name="Tice H."/>
            <person name="Bruce D."/>
            <person name="Goodwin L."/>
            <person name="Pitluck S."/>
            <person name="Peters L."/>
            <person name="Ovchinnikova G."/>
            <person name="Zeytun A."/>
            <person name="Lu M."/>
            <person name="Kyrpides N."/>
            <person name="Mavromatis K."/>
            <person name="Ivanova N."/>
            <person name="Brettin T."/>
            <person name="Detter J.C."/>
            <person name="Han C."/>
            <person name="Larimer F."/>
            <person name="Land M."/>
            <person name="Hauser L."/>
            <person name="Markowitz V."/>
            <person name="Cheng J.-F."/>
            <person name="Hugenholtz P."/>
            <person name="Woyke T."/>
            <person name="Wu D."/>
            <person name="Spring S."/>
            <person name="Schroeder M."/>
            <person name="Brambilla E."/>
            <person name="Klenk H.-P."/>
            <person name="Eisen J.A."/>
        </authorList>
    </citation>
    <scope>NUCLEOTIDE SEQUENCE [LARGE SCALE GENOMIC DNA]</scope>
    <source>
        <strain evidence="8">ATCC 49306 / DSM 6799 / DCB-1</strain>
    </source>
</reference>
<dbReference type="GO" id="GO:0005524">
    <property type="term" value="F:ATP binding"/>
    <property type="evidence" value="ECO:0007669"/>
    <property type="project" value="UniProtKB-KW"/>
</dbReference>
<keyword evidence="8" id="KW-1185">Reference proteome</keyword>
<dbReference type="Proteomes" id="UP000006055">
    <property type="component" value="Chromosome"/>
</dbReference>
<evidence type="ECO:0000256" key="5">
    <source>
        <dbReference type="ARBA" id="ARBA00022970"/>
    </source>
</evidence>
<dbReference type="OrthoDB" id="9805130at2"/>
<keyword evidence="2" id="KW-0813">Transport</keyword>
<keyword evidence="5" id="KW-0029">Amino-acid transport</keyword>
<dbReference type="PANTHER" id="PTHR43820:SF2">
    <property type="entry name" value="ABC TRANSPORTER ATP-BINDING PROTEIN"/>
    <property type="match status" value="1"/>
</dbReference>